<dbReference type="STRING" id="6184.A0A430QUC9"/>
<dbReference type="Proteomes" id="UP000290809">
    <property type="component" value="Unassembled WGS sequence"/>
</dbReference>
<sequence>LTHSVLVLIHFLDTEADPSLNPTKRTLFMQRSSKDIERSMFFYLVPRTRQNTIPVLYRSSSTSTIWLHDSTVTRPDPKSTVRALAQAIYLQIKHRNHKIACDPMIEIFDESLHPIQNEPVPFDYATRDPDLKTVYRFIRNLFQMAQLSPECAIVTMVYLERLLTSAETELTPSSWKRIVLCAISTG</sequence>
<feature type="non-terminal residue" evidence="1">
    <location>
        <position position="1"/>
    </location>
</feature>
<evidence type="ECO:0008006" key="3">
    <source>
        <dbReference type="Google" id="ProtNLM"/>
    </source>
</evidence>
<dbReference type="EMBL" id="QMKO01000322">
    <property type="protein sequence ID" value="RTG91288.1"/>
    <property type="molecule type" value="Genomic_DNA"/>
</dbReference>
<proteinExistence type="predicted"/>
<dbReference type="Gene3D" id="1.10.472.10">
    <property type="entry name" value="Cyclin-like"/>
    <property type="match status" value="1"/>
</dbReference>
<gene>
    <name evidence="1" type="ORF">DC041_0006291</name>
</gene>
<name>A0A430QUC9_SCHBO</name>
<accession>A0A430QUC9</accession>
<evidence type="ECO:0000313" key="1">
    <source>
        <dbReference type="EMBL" id="RTG91288.1"/>
    </source>
</evidence>
<dbReference type="PANTHER" id="PTHR14248">
    <property type="entry name" value="CYCLIN Y, ISOFORM A"/>
    <property type="match status" value="1"/>
</dbReference>
<evidence type="ECO:0000313" key="2">
    <source>
        <dbReference type="Proteomes" id="UP000290809"/>
    </source>
</evidence>
<keyword evidence="2" id="KW-1185">Reference proteome</keyword>
<dbReference type="AlphaFoldDB" id="A0A430QUC9"/>
<protein>
    <recommendedName>
        <fullName evidence="3">Cyclin N-terminal domain-containing protein</fullName>
    </recommendedName>
</protein>
<organism evidence="1 2">
    <name type="scientific">Schistosoma bovis</name>
    <name type="common">Blood fluke</name>
    <dbReference type="NCBI Taxonomy" id="6184"/>
    <lineage>
        <taxon>Eukaryota</taxon>
        <taxon>Metazoa</taxon>
        <taxon>Spiralia</taxon>
        <taxon>Lophotrochozoa</taxon>
        <taxon>Platyhelminthes</taxon>
        <taxon>Trematoda</taxon>
        <taxon>Digenea</taxon>
        <taxon>Strigeidida</taxon>
        <taxon>Schistosomatoidea</taxon>
        <taxon>Schistosomatidae</taxon>
        <taxon>Schistosoma</taxon>
    </lineage>
</organism>
<comment type="caution">
    <text evidence="1">The sequence shown here is derived from an EMBL/GenBank/DDBJ whole genome shotgun (WGS) entry which is preliminary data.</text>
</comment>
<reference evidence="1 2" key="1">
    <citation type="journal article" date="2019" name="PLoS Pathog.">
        <title>Genome sequence of the bovine parasite Schistosoma bovis Tanzania.</title>
        <authorList>
            <person name="Oey H."/>
            <person name="Zakrzewski M."/>
            <person name="Gobert G."/>
            <person name="Gravermann K."/>
            <person name="Stoye J."/>
            <person name="Jones M."/>
            <person name="Mcmanus D."/>
            <person name="Krause L."/>
        </authorList>
    </citation>
    <scope>NUCLEOTIDE SEQUENCE [LARGE SCALE GENOMIC DNA]</scope>
    <source>
        <strain evidence="1 2">TAN1997</strain>
    </source>
</reference>